<dbReference type="InterPro" id="IPR000582">
    <property type="entry name" value="Acyl-CoA-binding_protein"/>
</dbReference>
<evidence type="ECO:0000259" key="3">
    <source>
        <dbReference type="PROSITE" id="PS51228"/>
    </source>
</evidence>
<evidence type="ECO:0000256" key="1">
    <source>
        <dbReference type="ARBA" id="ARBA00005567"/>
    </source>
</evidence>
<gene>
    <name evidence="4" type="ORF">BJY01DRAFT_239954</name>
</gene>
<proteinExistence type="inferred from homology"/>
<keyword evidence="2" id="KW-0446">Lipid-binding</keyword>
<evidence type="ECO:0000256" key="2">
    <source>
        <dbReference type="ARBA" id="ARBA00023121"/>
    </source>
</evidence>
<dbReference type="Gene3D" id="1.20.80.10">
    <property type="match status" value="1"/>
</dbReference>
<organism evidence="4 5">
    <name type="scientific">Aspergillus pseudoustus</name>
    <dbReference type="NCBI Taxonomy" id="1810923"/>
    <lineage>
        <taxon>Eukaryota</taxon>
        <taxon>Fungi</taxon>
        <taxon>Dikarya</taxon>
        <taxon>Ascomycota</taxon>
        <taxon>Pezizomycotina</taxon>
        <taxon>Eurotiomycetes</taxon>
        <taxon>Eurotiomycetidae</taxon>
        <taxon>Eurotiales</taxon>
        <taxon>Aspergillaceae</taxon>
        <taxon>Aspergillus</taxon>
        <taxon>Aspergillus subgen. Nidulantes</taxon>
    </lineage>
</organism>
<dbReference type="Proteomes" id="UP001610446">
    <property type="component" value="Unassembled WGS sequence"/>
</dbReference>
<dbReference type="PROSITE" id="PS51228">
    <property type="entry name" value="ACB_2"/>
    <property type="match status" value="1"/>
</dbReference>
<comment type="caution">
    <text evidence="4">The sequence shown here is derived from an EMBL/GenBank/DDBJ whole genome shotgun (WGS) entry which is preliminary data.</text>
</comment>
<dbReference type="SUPFAM" id="SSF47027">
    <property type="entry name" value="Acyl-CoA binding protein"/>
    <property type="match status" value="1"/>
</dbReference>
<dbReference type="PANTHER" id="PTHR23310:SF62">
    <property type="entry name" value="ACYL-COA BINDING PROTEIN 1, ISOFORM A"/>
    <property type="match status" value="1"/>
</dbReference>
<dbReference type="InterPro" id="IPR035984">
    <property type="entry name" value="Acyl-CoA-binding_sf"/>
</dbReference>
<reference evidence="4 5" key="1">
    <citation type="submission" date="2024-07" db="EMBL/GenBank/DDBJ databases">
        <title>Section-level genome sequencing and comparative genomics of Aspergillus sections Usti and Cavernicolus.</title>
        <authorList>
            <consortium name="Lawrence Berkeley National Laboratory"/>
            <person name="Nybo J.L."/>
            <person name="Vesth T.C."/>
            <person name="Theobald S."/>
            <person name="Frisvad J.C."/>
            <person name="Larsen T.O."/>
            <person name="Kjaerboelling I."/>
            <person name="Rothschild-Mancinelli K."/>
            <person name="Lyhne E.K."/>
            <person name="Kogle M.E."/>
            <person name="Barry K."/>
            <person name="Clum A."/>
            <person name="Na H."/>
            <person name="Ledsgaard L."/>
            <person name="Lin J."/>
            <person name="Lipzen A."/>
            <person name="Kuo A."/>
            <person name="Riley R."/>
            <person name="Mondo S."/>
            <person name="Labutti K."/>
            <person name="Haridas S."/>
            <person name="Pangalinan J."/>
            <person name="Salamov A.A."/>
            <person name="Simmons B.A."/>
            <person name="Magnuson J.K."/>
            <person name="Chen J."/>
            <person name="Drula E."/>
            <person name="Henrissat B."/>
            <person name="Wiebenga A."/>
            <person name="Lubbers R.J."/>
            <person name="Gomes A.C."/>
            <person name="Makela M.R."/>
            <person name="Stajich J."/>
            <person name="Grigoriev I.V."/>
            <person name="Mortensen U.H."/>
            <person name="De Vries R.P."/>
            <person name="Baker S.E."/>
            <person name="Andersen M.R."/>
        </authorList>
    </citation>
    <scope>NUCLEOTIDE SEQUENCE [LARGE SCALE GENOMIC DNA]</scope>
    <source>
        <strain evidence="4 5">CBS 123904</strain>
    </source>
</reference>
<evidence type="ECO:0000313" key="5">
    <source>
        <dbReference type="Proteomes" id="UP001610446"/>
    </source>
</evidence>
<sequence>MSTDSFFTALAASQSKEKFTPTVHSAAAKVNADALKTAVDAVLAGGDDATVSDADQSAALKAGFEYATELVKMLVKEPGTDDKLKLYAYFKRSRNEEPAQPSFYQLESKFKYNAWKEISHISQQRAQALYIEKVAVAIDSIGTQ</sequence>
<keyword evidence="5" id="KW-1185">Reference proteome</keyword>
<name>A0ABR4IW34_9EURO</name>
<evidence type="ECO:0000313" key="4">
    <source>
        <dbReference type="EMBL" id="KAL2831896.1"/>
    </source>
</evidence>
<accession>A0ABR4IW34</accession>
<protein>
    <submittedName>
        <fullName evidence="4">Acyl-CoA-binding protein</fullName>
    </submittedName>
</protein>
<dbReference type="EMBL" id="JBFXLU010000273">
    <property type="protein sequence ID" value="KAL2831896.1"/>
    <property type="molecule type" value="Genomic_DNA"/>
</dbReference>
<dbReference type="InterPro" id="IPR014352">
    <property type="entry name" value="FERM/acyl-CoA-bd_prot_sf"/>
</dbReference>
<dbReference type="PANTHER" id="PTHR23310">
    <property type="entry name" value="ACYL-COA-BINDING PROTEIN, ACBP"/>
    <property type="match status" value="1"/>
</dbReference>
<dbReference type="Pfam" id="PF00887">
    <property type="entry name" value="ACBP"/>
    <property type="match status" value="1"/>
</dbReference>
<comment type="similarity">
    <text evidence="1">Belongs to the ACBP family.</text>
</comment>
<feature type="domain" description="ACB" evidence="3">
    <location>
        <begin position="60"/>
        <end position="143"/>
    </location>
</feature>